<comment type="catalytic activity">
    <reaction evidence="1 7">
        <text>Hydrolysis of (1-&gt;4)-beta-linkages between N-acetylmuramic acid and N-acetyl-D-glucosamine residues in a peptidoglycan and between N-acetyl-D-glucosamine residues in chitodextrins.</text>
        <dbReference type="EC" id="3.2.1.17"/>
    </reaction>
</comment>
<reference evidence="8" key="2">
    <citation type="submission" date="2014-03" db="EMBL/GenBank/DDBJ databases">
        <title>Candidatus Competibacter-lineage genomes retrieved from metagenomes reveal functional metabolic diversity.</title>
        <authorList>
            <person name="McIlroy S.J."/>
            <person name="Albertsen M."/>
            <person name="Andresen E.K."/>
            <person name="Saunders A.M."/>
            <person name="Kristiansen R."/>
            <person name="Stokholm-Bjerregaard M."/>
            <person name="Nielsen K.L."/>
            <person name="Nielsen P.H."/>
        </authorList>
    </citation>
    <scope>NUCLEOTIDE SEQUENCE</scope>
    <source>
        <strain evidence="8">Run_A_D11</strain>
    </source>
</reference>
<dbReference type="CDD" id="cd00737">
    <property type="entry name" value="lyz_endolysin_autolysin"/>
    <property type="match status" value="1"/>
</dbReference>
<keyword evidence="4 7" id="KW-0378">Hydrolase</keyword>
<evidence type="ECO:0000256" key="2">
    <source>
        <dbReference type="ARBA" id="ARBA00022529"/>
    </source>
</evidence>
<dbReference type="InterPro" id="IPR023346">
    <property type="entry name" value="Lysozyme-like_dom_sf"/>
</dbReference>
<keyword evidence="9" id="KW-1185">Reference proteome</keyword>
<keyword evidence="5" id="KW-1035">Host cytoplasm</keyword>
<keyword evidence="2 7" id="KW-0929">Antimicrobial</keyword>
<accession>W6M7Y1</accession>
<dbReference type="SUPFAM" id="SSF53955">
    <property type="entry name" value="Lysozyme-like"/>
    <property type="match status" value="1"/>
</dbReference>
<dbReference type="Pfam" id="PF00959">
    <property type="entry name" value="Phage_lysozyme"/>
    <property type="match status" value="1"/>
</dbReference>
<comment type="similarity">
    <text evidence="7">Belongs to the glycosyl hydrolase 24 family.</text>
</comment>
<dbReference type="EC" id="3.2.1.17" evidence="7"/>
<dbReference type="EMBL" id="CBTJ020000095">
    <property type="protein sequence ID" value="CDI04076.1"/>
    <property type="molecule type" value="Genomic_DNA"/>
</dbReference>
<evidence type="ECO:0000256" key="1">
    <source>
        <dbReference type="ARBA" id="ARBA00000632"/>
    </source>
</evidence>
<dbReference type="AlphaFoldDB" id="W6M7Y1"/>
<dbReference type="GO" id="GO:0016998">
    <property type="term" value="P:cell wall macromolecule catabolic process"/>
    <property type="evidence" value="ECO:0007669"/>
    <property type="project" value="InterPro"/>
</dbReference>
<dbReference type="GO" id="GO:0003796">
    <property type="term" value="F:lysozyme activity"/>
    <property type="evidence" value="ECO:0007669"/>
    <property type="project" value="UniProtKB-EC"/>
</dbReference>
<evidence type="ECO:0000256" key="6">
    <source>
        <dbReference type="ARBA" id="ARBA00023295"/>
    </source>
</evidence>
<sequence>MIDSPQPLLPSKAAIDLLKAFEKGPNGEFAAQPYRCPAGKETVGWGHVLQPRDHLRFPLTAEQADALLRADLAVFANVVHAAVRVPLTQSMFDALCSFVFNIGRSNFDGSTLRAKLNRADYLGAVNEFQRWNKARNRKTGKLEPLDGLTRRREAERNLFLQDPFPPRGDAR</sequence>
<dbReference type="InterPro" id="IPR002196">
    <property type="entry name" value="Glyco_hydro_24"/>
</dbReference>
<keyword evidence="3 7" id="KW-0081">Bacteriolytic enzyme</keyword>
<evidence type="ECO:0000313" key="9">
    <source>
        <dbReference type="Proteomes" id="UP000035760"/>
    </source>
</evidence>
<dbReference type="GO" id="GO:0009253">
    <property type="term" value="P:peptidoglycan catabolic process"/>
    <property type="evidence" value="ECO:0007669"/>
    <property type="project" value="InterPro"/>
</dbReference>
<organism evidence="8 9">
    <name type="scientific">Candidatus Competibacter denitrificans Run_A_D11</name>
    <dbReference type="NCBI Taxonomy" id="1400863"/>
    <lineage>
        <taxon>Bacteria</taxon>
        <taxon>Pseudomonadati</taxon>
        <taxon>Pseudomonadota</taxon>
        <taxon>Gammaproteobacteria</taxon>
        <taxon>Candidatus Competibacteraceae</taxon>
        <taxon>Candidatus Competibacter</taxon>
    </lineage>
</organism>
<dbReference type="PANTHER" id="PTHR38107:SF3">
    <property type="entry name" value="LYSOZYME RRRD-RELATED"/>
    <property type="match status" value="1"/>
</dbReference>
<dbReference type="HAMAP" id="MF_04110">
    <property type="entry name" value="ENDOLYSIN_T4"/>
    <property type="match status" value="1"/>
</dbReference>
<dbReference type="RefSeq" id="WP_053085412.1">
    <property type="nucleotide sequence ID" value="NZ_CBTJ020000095.1"/>
</dbReference>
<evidence type="ECO:0000256" key="3">
    <source>
        <dbReference type="ARBA" id="ARBA00022638"/>
    </source>
</evidence>
<dbReference type="GO" id="GO:0042742">
    <property type="term" value="P:defense response to bacterium"/>
    <property type="evidence" value="ECO:0007669"/>
    <property type="project" value="UniProtKB-KW"/>
</dbReference>
<dbReference type="PANTHER" id="PTHR38107">
    <property type="match status" value="1"/>
</dbReference>
<dbReference type="OrthoDB" id="8141296at2"/>
<evidence type="ECO:0000256" key="7">
    <source>
        <dbReference type="RuleBase" id="RU003788"/>
    </source>
</evidence>
<gene>
    <name evidence="8" type="ORF">BN873_830002</name>
</gene>
<dbReference type="Proteomes" id="UP000035760">
    <property type="component" value="Unassembled WGS sequence"/>
</dbReference>
<keyword evidence="6 7" id="KW-0326">Glycosidase</keyword>
<dbReference type="InterPro" id="IPR033907">
    <property type="entry name" value="Endolysin_autolysin"/>
</dbReference>
<comment type="caution">
    <text evidence="8">The sequence shown here is derived from an EMBL/GenBank/DDBJ whole genome shotgun (WGS) entry which is preliminary data.</text>
</comment>
<dbReference type="InterPro" id="IPR051018">
    <property type="entry name" value="Bacteriophage_GH24"/>
</dbReference>
<evidence type="ECO:0000256" key="5">
    <source>
        <dbReference type="ARBA" id="ARBA00023200"/>
    </source>
</evidence>
<dbReference type="GO" id="GO:0031640">
    <property type="term" value="P:killing of cells of another organism"/>
    <property type="evidence" value="ECO:0007669"/>
    <property type="project" value="UniProtKB-KW"/>
</dbReference>
<protein>
    <recommendedName>
        <fullName evidence="7">Lysozyme</fullName>
        <ecNumber evidence="7">3.2.1.17</ecNumber>
    </recommendedName>
</protein>
<dbReference type="InterPro" id="IPR023347">
    <property type="entry name" value="Lysozyme_dom_sf"/>
</dbReference>
<proteinExistence type="inferred from homology"/>
<dbReference type="InterPro" id="IPR034690">
    <property type="entry name" value="Endolysin_T4_type"/>
</dbReference>
<evidence type="ECO:0000313" key="8">
    <source>
        <dbReference type="EMBL" id="CDI04076.1"/>
    </source>
</evidence>
<evidence type="ECO:0000256" key="4">
    <source>
        <dbReference type="ARBA" id="ARBA00022801"/>
    </source>
</evidence>
<name>W6M7Y1_9GAMM</name>
<dbReference type="Gene3D" id="1.10.530.40">
    <property type="match status" value="1"/>
</dbReference>
<reference evidence="8" key="1">
    <citation type="submission" date="2013-07" db="EMBL/GenBank/DDBJ databases">
        <authorList>
            <person name="McIlroy S."/>
        </authorList>
    </citation>
    <scope>NUCLEOTIDE SEQUENCE [LARGE SCALE GENOMIC DNA]</scope>
    <source>
        <strain evidence="8">Run_A_D11</strain>
    </source>
</reference>